<name>A0AAN0IY53_AMPQE</name>
<dbReference type="Gene3D" id="1.10.533.10">
    <property type="entry name" value="Death Domain, Fas"/>
    <property type="match status" value="1"/>
</dbReference>
<reference evidence="2" key="1">
    <citation type="journal article" date="2010" name="Nature">
        <title>The Amphimedon queenslandica genome and the evolution of animal complexity.</title>
        <authorList>
            <person name="Srivastava M."/>
            <person name="Simakov O."/>
            <person name="Chapman J."/>
            <person name="Fahey B."/>
            <person name="Gauthier M.E."/>
            <person name="Mitros T."/>
            <person name="Richards G.S."/>
            <person name="Conaco C."/>
            <person name="Dacre M."/>
            <person name="Hellsten U."/>
            <person name="Larroux C."/>
            <person name="Putnam N.H."/>
            <person name="Stanke M."/>
            <person name="Adamska M."/>
            <person name="Darling A."/>
            <person name="Degnan S.M."/>
            <person name="Oakley T.H."/>
            <person name="Plachetzki D.C."/>
            <person name="Zhai Y."/>
            <person name="Adamski M."/>
            <person name="Calcino A."/>
            <person name="Cummins S.F."/>
            <person name="Goodstein D.M."/>
            <person name="Harris C."/>
            <person name="Jackson D.J."/>
            <person name="Leys S.P."/>
            <person name="Shu S."/>
            <person name="Woodcroft B.J."/>
            <person name="Vervoort M."/>
            <person name="Kosik K.S."/>
            <person name="Manning G."/>
            <person name="Degnan B.M."/>
            <person name="Rokhsar D.S."/>
        </authorList>
    </citation>
    <scope>NUCLEOTIDE SEQUENCE [LARGE SCALE GENOMIC DNA]</scope>
</reference>
<dbReference type="GeneID" id="109580535"/>
<sequence length="472" mass="54453">MSSIKTDRFQLSMSLSSASSSATGRNRHSSFTHSMSPATLEARVVCDKLFENLQLLIQYMDFPNLAPFVLRHKLMTGEEYSRLTGLWGGRHLQEAIIEFLLTVRHKPDWGRKLITALEDSVTQHSDGSIHLGHVYILKELKECKAHFASGLEKVTSELESLLHSVDTYSSLRNRHTVGLLTTYLPLIMQYTDIDIILPFLKVTRMLTDEDYQQLKKMWLSSQRREAIETLLFVMSRKCPEWEDCFVSALHQSLHSEYGDYHEGHKHILEILFHGDDEELNQPRLRRASCHCDCHQYTETLPAEISSEEAAASASQKAALEFRQNATETIQGLFKDLDMCLKTLETTHTVNVKWLRDVSAQLESLSTICSTMMDKCQHKRIQQGIKKSLGQLEIGASAFESQVDRHSRKYADKNQKGNDFVIRPSWVDFKELNDQMHNLEEYILELLEWTDTAFAILYPHDDLIFIREWGRIQ</sequence>
<protein>
    <submittedName>
        <fullName evidence="1">Uncharacterized protein</fullName>
    </submittedName>
</protein>
<dbReference type="KEGG" id="aqu:109580535"/>
<organism evidence="1 2">
    <name type="scientific">Amphimedon queenslandica</name>
    <name type="common">Sponge</name>
    <dbReference type="NCBI Taxonomy" id="400682"/>
    <lineage>
        <taxon>Eukaryota</taxon>
        <taxon>Metazoa</taxon>
        <taxon>Porifera</taxon>
        <taxon>Demospongiae</taxon>
        <taxon>Heteroscleromorpha</taxon>
        <taxon>Haplosclerida</taxon>
        <taxon>Niphatidae</taxon>
        <taxon>Amphimedon</taxon>
    </lineage>
</organism>
<keyword evidence="2" id="KW-1185">Reference proteome</keyword>
<accession>A0AAN0IY53</accession>
<dbReference type="RefSeq" id="XP_019849371.1">
    <property type="nucleotide sequence ID" value="XM_019993812.1"/>
</dbReference>
<dbReference type="InterPro" id="IPR011029">
    <property type="entry name" value="DEATH-like_dom_sf"/>
</dbReference>
<proteinExistence type="predicted"/>
<dbReference type="Proteomes" id="UP000007879">
    <property type="component" value="Unassembled WGS sequence"/>
</dbReference>
<dbReference type="EnsemblMetazoa" id="XM_019993812.1">
    <property type="protein sequence ID" value="XP_019849371.1"/>
    <property type="gene ID" value="LOC109580535"/>
</dbReference>
<reference evidence="1" key="2">
    <citation type="submission" date="2024-06" db="UniProtKB">
        <authorList>
            <consortium name="EnsemblMetazoa"/>
        </authorList>
    </citation>
    <scope>IDENTIFICATION</scope>
</reference>
<evidence type="ECO:0000313" key="1">
    <source>
        <dbReference type="EnsemblMetazoa" id="XP_019849371.1"/>
    </source>
</evidence>
<evidence type="ECO:0000313" key="2">
    <source>
        <dbReference type="Proteomes" id="UP000007879"/>
    </source>
</evidence>
<dbReference type="AlphaFoldDB" id="A0AAN0IY53"/>